<feature type="compositionally biased region" description="Pro residues" evidence="3">
    <location>
        <begin position="725"/>
        <end position="735"/>
    </location>
</feature>
<feature type="compositionally biased region" description="Acidic residues" evidence="3">
    <location>
        <begin position="291"/>
        <end position="315"/>
    </location>
</feature>
<dbReference type="SUPFAM" id="SSF50044">
    <property type="entry name" value="SH3-domain"/>
    <property type="match status" value="1"/>
</dbReference>
<evidence type="ECO:0000313" key="6">
    <source>
        <dbReference type="Proteomes" id="UP000799640"/>
    </source>
</evidence>
<evidence type="ECO:0000259" key="4">
    <source>
        <dbReference type="PROSITE" id="PS50002"/>
    </source>
</evidence>
<evidence type="ECO:0000256" key="2">
    <source>
        <dbReference type="PROSITE-ProRule" id="PRU00192"/>
    </source>
</evidence>
<protein>
    <recommendedName>
        <fullName evidence="4">SH3 domain-containing protein</fullName>
    </recommendedName>
</protein>
<feature type="compositionally biased region" description="Basic and acidic residues" evidence="3">
    <location>
        <begin position="497"/>
        <end position="515"/>
    </location>
</feature>
<dbReference type="PANTHER" id="PTHR47775:SF1">
    <property type="entry name" value="BUD SITE SELECTION PROTEIN 14"/>
    <property type="match status" value="1"/>
</dbReference>
<proteinExistence type="predicted"/>
<keyword evidence="1 2" id="KW-0728">SH3 domain</keyword>
<evidence type="ECO:0000313" key="5">
    <source>
        <dbReference type="EMBL" id="KAF2398560.1"/>
    </source>
</evidence>
<keyword evidence="6" id="KW-1185">Reference proteome</keyword>
<dbReference type="GO" id="GO:0015630">
    <property type="term" value="C:microtubule cytoskeleton"/>
    <property type="evidence" value="ECO:0007669"/>
    <property type="project" value="TreeGrafter"/>
</dbReference>
<dbReference type="GO" id="GO:0051286">
    <property type="term" value="C:cell tip"/>
    <property type="evidence" value="ECO:0007669"/>
    <property type="project" value="TreeGrafter"/>
</dbReference>
<feature type="region of interest" description="Disordered" evidence="3">
    <location>
        <begin position="287"/>
        <end position="330"/>
    </location>
</feature>
<dbReference type="InterPro" id="IPR001452">
    <property type="entry name" value="SH3_domain"/>
</dbReference>
<feature type="compositionally biased region" description="Basic and acidic residues" evidence="3">
    <location>
        <begin position="649"/>
        <end position="658"/>
    </location>
</feature>
<feature type="compositionally biased region" description="Low complexity" evidence="3">
    <location>
        <begin position="768"/>
        <end position="786"/>
    </location>
</feature>
<dbReference type="Pfam" id="PF00018">
    <property type="entry name" value="SH3_1"/>
    <property type="match status" value="1"/>
</dbReference>
<dbReference type="SMART" id="SM00326">
    <property type="entry name" value="SH3"/>
    <property type="match status" value="1"/>
</dbReference>
<dbReference type="GO" id="GO:0008104">
    <property type="term" value="P:intracellular protein localization"/>
    <property type="evidence" value="ECO:0007669"/>
    <property type="project" value="TreeGrafter"/>
</dbReference>
<reference evidence="5" key="1">
    <citation type="journal article" date="2020" name="Stud. Mycol.">
        <title>101 Dothideomycetes genomes: a test case for predicting lifestyles and emergence of pathogens.</title>
        <authorList>
            <person name="Haridas S."/>
            <person name="Albert R."/>
            <person name="Binder M."/>
            <person name="Bloem J."/>
            <person name="Labutti K."/>
            <person name="Salamov A."/>
            <person name="Andreopoulos B."/>
            <person name="Baker S."/>
            <person name="Barry K."/>
            <person name="Bills G."/>
            <person name="Bluhm B."/>
            <person name="Cannon C."/>
            <person name="Castanera R."/>
            <person name="Culley D."/>
            <person name="Daum C."/>
            <person name="Ezra D."/>
            <person name="Gonzalez J."/>
            <person name="Henrissat B."/>
            <person name="Kuo A."/>
            <person name="Liang C."/>
            <person name="Lipzen A."/>
            <person name="Lutzoni F."/>
            <person name="Magnuson J."/>
            <person name="Mondo S."/>
            <person name="Nolan M."/>
            <person name="Ohm R."/>
            <person name="Pangilinan J."/>
            <person name="Park H.-J."/>
            <person name="Ramirez L."/>
            <person name="Alfaro M."/>
            <person name="Sun H."/>
            <person name="Tritt A."/>
            <person name="Yoshinaga Y."/>
            <person name="Zwiers L.-H."/>
            <person name="Turgeon B."/>
            <person name="Goodwin S."/>
            <person name="Spatafora J."/>
            <person name="Crous P."/>
            <person name="Grigoriev I."/>
        </authorList>
    </citation>
    <scope>NUCLEOTIDE SEQUENCE</scope>
    <source>
        <strain evidence="5">CBS 262.69</strain>
    </source>
</reference>
<feature type="compositionally biased region" description="Polar residues" evidence="3">
    <location>
        <begin position="633"/>
        <end position="647"/>
    </location>
</feature>
<dbReference type="Proteomes" id="UP000799640">
    <property type="component" value="Unassembled WGS sequence"/>
</dbReference>
<feature type="compositionally biased region" description="Low complexity" evidence="3">
    <location>
        <begin position="828"/>
        <end position="846"/>
    </location>
</feature>
<sequence length="966" mass="104325">MTRPQMVRADTIDLQDPTSPSAQDHSRKPAATSSQLAPHQASEIRHAKEERTVEAGNLSHSWHDVNGLSDEPPADDGEATTDTPAEEEGADESDDGDEEMVDKMSSSPSISDGGYPRPLWPPRKSSLTTSPSPLRVASPAVPLPPLRVWSPVPPLLPPPVESPMKRPQHAAADEADIADFAWSFGSEPERSLPDLAPFSPFRSTTHLPLDLADNSSAEHHHYSDDGYREFHETRGSGAYELSWNGYTSRIGYRSRFDEGYDSDDSDEAVPSRVFVSRPSTFTARELQRVDGDDDVMSDDGDDEWETDEDWDDDASADSWESQDYVPDDSPMDERFVDSGWGGECLQEPEDIDFEFVYALHTFVATVEGQANAQKGDTMELLDDSNSYWWLVRVVKDSTIGYLPAEHIETPTERLARLNKHRNVDLSQTMLGDTTEKSKNPLKKAIRRRNAKQVTFTAPTYVEASDYDYSSEEDEAEPEEPEEIAEEEPEAVAPLSVKKKEESPEREKTLERKASIDSDQSFGPGRSRNGTVRNTDSFFKDDTVETRKITLTPNLLRDDSSSTSTTRSVERERPSFEERLSSERARDDKKKKEKKGMLSGLFKRKDKKKADESLILTRDASGVRERDSRRPNDVNDSPTNDSEDTLNGTERIEPQRTEPQRTPSKGKLTKSPPPIILPPAGPGRTPSPAKTEDITPTDKPVDNAMHPETTDNAPKSDNPFADPVSAPSPAPAPTPVPAALKSMERLSESPVHITSADAADDPPALVGGSSASSSSDELASLASSPSLNGVAGSFDSASGRTADAIAAAAAAAAGTVVAGAAVASSAGSSATVTPAAAAAGSPLASSGPFPPPTREAPIPTAQSQQQQQARGAASDNSSSSSALSSPSSGPSWSDAQLRAYIDESGTMEIRNLLLVVRDKRGVVPVDNGHALMSGLYQADVGACKELESSLDGLLLGLVGRRRARGRG</sequence>
<dbReference type="PANTHER" id="PTHR47775">
    <property type="entry name" value="BUD SITE SELECTION PROTEIN 14"/>
    <property type="match status" value="1"/>
</dbReference>
<dbReference type="OrthoDB" id="196165at2759"/>
<accession>A0A6G1HRB4</accession>
<feature type="compositionally biased region" description="Basic and acidic residues" evidence="3">
    <location>
        <begin position="567"/>
        <end position="589"/>
    </location>
</feature>
<dbReference type="EMBL" id="ML996699">
    <property type="protein sequence ID" value="KAF2398560.1"/>
    <property type="molecule type" value="Genomic_DNA"/>
</dbReference>
<dbReference type="AlphaFoldDB" id="A0A6G1HRB4"/>
<feature type="compositionally biased region" description="Basic and acidic residues" evidence="3">
    <location>
        <begin position="42"/>
        <end position="53"/>
    </location>
</feature>
<feature type="compositionally biased region" description="Basic residues" evidence="3">
    <location>
        <begin position="439"/>
        <end position="448"/>
    </location>
</feature>
<organism evidence="5 6">
    <name type="scientific">Trichodelitschia bisporula</name>
    <dbReference type="NCBI Taxonomy" id="703511"/>
    <lineage>
        <taxon>Eukaryota</taxon>
        <taxon>Fungi</taxon>
        <taxon>Dikarya</taxon>
        <taxon>Ascomycota</taxon>
        <taxon>Pezizomycotina</taxon>
        <taxon>Dothideomycetes</taxon>
        <taxon>Dothideomycetes incertae sedis</taxon>
        <taxon>Phaeotrichales</taxon>
        <taxon>Phaeotrichaceae</taxon>
        <taxon>Trichodelitschia</taxon>
    </lineage>
</organism>
<feature type="region of interest" description="Disordered" evidence="3">
    <location>
        <begin position="1"/>
        <end position="145"/>
    </location>
</feature>
<dbReference type="Gene3D" id="2.30.30.40">
    <property type="entry name" value="SH3 Domains"/>
    <property type="match status" value="1"/>
</dbReference>
<dbReference type="InterPro" id="IPR053039">
    <property type="entry name" value="Polarity_Bud-Selection_Reg"/>
</dbReference>
<evidence type="ECO:0000256" key="3">
    <source>
        <dbReference type="SAM" id="MobiDB-lite"/>
    </source>
</evidence>
<name>A0A6G1HRB4_9PEZI</name>
<dbReference type="FunFam" id="2.30.30.40:FF:000035">
    <property type="entry name" value="SH3 domain containing protein"/>
    <property type="match status" value="1"/>
</dbReference>
<evidence type="ECO:0000256" key="1">
    <source>
        <dbReference type="ARBA" id="ARBA00022443"/>
    </source>
</evidence>
<dbReference type="InterPro" id="IPR036028">
    <property type="entry name" value="SH3-like_dom_sf"/>
</dbReference>
<gene>
    <name evidence="5" type="ORF">EJ06DRAFT_557799</name>
</gene>
<feature type="region of interest" description="Disordered" evidence="3">
    <location>
        <begin position="426"/>
        <end position="448"/>
    </location>
</feature>
<feature type="compositionally biased region" description="Basic and acidic residues" evidence="3">
    <location>
        <begin position="537"/>
        <end position="547"/>
    </location>
</feature>
<feature type="compositionally biased region" description="Acidic residues" evidence="3">
    <location>
        <begin position="72"/>
        <end position="100"/>
    </location>
</feature>
<feature type="region of interest" description="Disordered" evidence="3">
    <location>
        <begin position="462"/>
        <end position="796"/>
    </location>
</feature>
<feature type="compositionally biased region" description="Pro residues" evidence="3">
    <location>
        <begin position="670"/>
        <end position="680"/>
    </location>
</feature>
<feature type="compositionally biased region" description="Basic and acidic residues" evidence="3">
    <location>
        <begin position="620"/>
        <end position="632"/>
    </location>
</feature>
<feature type="compositionally biased region" description="Acidic residues" evidence="3">
    <location>
        <begin position="464"/>
        <end position="489"/>
    </location>
</feature>
<dbReference type="GO" id="GO:0030950">
    <property type="term" value="P:establishment or maintenance of actin cytoskeleton polarity"/>
    <property type="evidence" value="ECO:0007669"/>
    <property type="project" value="TreeGrafter"/>
</dbReference>
<dbReference type="PROSITE" id="PS50002">
    <property type="entry name" value="SH3"/>
    <property type="match status" value="1"/>
</dbReference>
<feature type="compositionally biased region" description="Polar residues" evidence="3">
    <location>
        <begin position="527"/>
        <end position="536"/>
    </location>
</feature>
<feature type="domain" description="SH3" evidence="4">
    <location>
        <begin position="351"/>
        <end position="412"/>
    </location>
</feature>
<feature type="region of interest" description="Disordered" evidence="3">
    <location>
        <begin position="828"/>
        <end position="892"/>
    </location>
</feature>
<feature type="compositionally biased region" description="Low complexity" evidence="3">
    <location>
        <begin position="860"/>
        <end position="892"/>
    </location>
</feature>